<protein>
    <recommendedName>
        <fullName evidence="1">Thiaminase-2/PQQC domain-containing protein</fullName>
    </recommendedName>
</protein>
<evidence type="ECO:0000259" key="1">
    <source>
        <dbReference type="Pfam" id="PF03070"/>
    </source>
</evidence>
<dbReference type="SUPFAM" id="SSF48613">
    <property type="entry name" value="Heme oxygenase-like"/>
    <property type="match status" value="1"/>
</dbReference>
<dbReference type="AlphaFoldDB" id="A0A6S8YWU2"/>
<dbReference type="EMBL" id="HBNS01015919">
    <property type="protein sequence ID" value="CAE4603103.1"/>
    <property type="molecule type" value="Transcribed_RNA"/>
</dbReference>
<sequence>MKMTGLETIQKLRQESFNEKTEKKLLSHPYLTAAKNGTLTKSQRRAFAREQYLIQLSDARSFASLAGHEGFAPTSLSDAIAPKPNPPESPVDLFQFLLGGELYAAPLLLEYAKQLDLDEESLKSPNSDYCISAKAQAYPSYWARLALSKQRAAGAAACAVNFPAWGRMCQRLLEALRDGEAYPEYTSDDDAGLAFVKFFATPIEDLDVMAATIIEEENVSYEELVEPVRLLQEYEIMFWDAIFEA</sequence>
<name>A0A6S8YWU2_9STRA</name>
<dbReference type="EMBL" id="HBNS01015917">
    <property type="protein sequence ID" value="CAE4603099.1"/>
    <property type="molecule type" value="Transcribed_RNA"/>
</dbReference>
<evidence type="ECO:0000313" key="3">
    <source>
        <dbReference type="EMBL" id="CAE4603101.1"/>
    </source>
</evidence>
<dbReference type="InterPro" id="IPR016084">
    <property type="entry name" value="Haem_Oase-like_multi-hlx"/>
</dbReference>
<evidence type="ECO:0000313" key="4">
    <source>
        <dbReference type="EMBL" id="CAE4603103.1"/>
    </source>
</evidence>
<evidence type="ECO:0000313" key="5">
    <source>
        <dbReference type="EMBL" id="CAE4603105.1"/>
    </source>
</evidence>
<accession>A0A6S8YWU2</accession>
<dbReference type="GO" id="GO:0006772">
    <property type="term" value="P:thiamine metabolic process"/>
    <property type="evidence" value="ECO:0007669"/>
    <property type="project" value="UniProtKB-ARBA"/>
</dbReference>
<dbReference type="InterPro" id="IPR004305">
    <property type="entry name" value="Thiaminase-2/PQQC"/>
</dbReference>
<dbReference type="EMBL" id="HBNS01015920">
    <property type="protein sequence ID" value="CAE4603105.1"/>
    <property type="molecule type" value="Transcribed_RNA"/>
</dbReference>
<gene>
    <name evidence="2" type="ORF">DBRI00130_LOCUS12767</name>
    <name evidence="3" type="ORF">DBRI00130_LOCUS12768</name>
    <name evidence="4" type="ORF">DBRI00130_LOCUS12769</name>
    <name evidence="5" type="ORF">DBRI00130_LOCUS12770</name>
</gene>
<organism evidence="2">
    <name type="scientific">Ditylum brightwellii</name>
    <dbReference type="NCBI Taxonomy" id="49249"/>
    <lineage>
        <taxon>Eukaryota</taxon>
        <taxon>Sar</taxon>
        <taxon>Stramenopiles</taxon>
        <taxon>Ochrophyta</taxon>
        <taxon>Bacillariophyta</taxon>
        <taxon>Mediophyceae</taxon>
        <taxon>Lithodesmiophycidae</taxon>
        <taxon>Lithodesmiales</taxon>
        <taxon>Lithodesmiaceae</taxon>
        <taxon>Ditylum</taxon>
    </lineage>
</organism>
<evidence type="ECO:0000313" key="2">
    <source>
        <dbReference type="EMBL" id="CAE4603099.1"/>
    </source>
</evidence>
<proteinExistence type="predicted"/>
<feature type="domain" description="Thiaminase-2/PQQC" evidence="1">
    <location>
        <begin position="107"/>
        <end position="243"/>
    </location>
</feature>
<reference evidence="2" key="1">
    <citation type="submission" date="2021-01" db="EMBL/GenBank/DDBJ databases">
        <authorList>
            <person name="Corre E."/>
            <person name="Pelletier E."/>
            <person name="Niang G."/>
            <person name="Scheremetjew M."/>
            <person name="Finn R."/>
            <person name="Kale V."/>
            <person name="Holt S."/>
            <person name="Cochrane G."/>
            <person name="Meng A."/>
            <person name="Brown T."/>
            <person name="Cohen L."/>
        </authorList>
    </citation>
    <scope>NUCLEOTIDE SEQUENCE</scope>
    <source>
        <strain evidence="2">GSO104</strain>
    </source>
</reference>
<dbReference type="Gene3D" id="1.20.910.10">
    <property type="entry name" value="Heme oxygenase-like"/>
    <property type="match status" value="1"/>
</dbReference>
<dbReference type="Pfam" id="PF03070">
    <property type="entry name" value="TENA_THI-4"/>
    <property type="match status" value="1"/>
</dbReference>
<dbReference type="EMBL" id="HBNS01015918">
    <property type="protein sequence ID" value="CAE4603101.1"/>
    <property type="molecule type" value="Transcribed_RNA"/>
</dbReference>